<dbReference type="Pfam" id="PF13810">
    <property type="entry name" value="DUF4185"/>
    <property type="match status" value="1"/>
</dbReference>
<protein>
    <recommendedName>
        <fullName evidence="2">DUF4185 domain-containing protein</fullName>
    </recommendedName>
</protein>
<organism evidence="3 4">
    <name type="scientific">Micropruina glycogenica</name>
    <dbReference type="NCBI Taxonomy" id="75385"/>
    <lineage>
        <taxon>Bacteria</taxon>
        <taxon>Bacillati</taxon>
        <taxon>Actinomycetota</taxon>
        <taxon>Actinomycetes</taxon>
        <taxon>Propionibacteriales</taxon>
        <taxon>Nocardioidaceae</taxon>
        <taxon>Micropruina</taxon>
    </lineage>
</organism>
<dbReference type="InterPro" id="IPR025442">
    <property type="entry name" value="DUF4185"/>
</dbReference>
<sequence length="616" mass="67902">MSSATTGGPRRDLIGALSLLESWDRPAWWTPPGAPHRLEALIGTPGEPGHLRIEHWFAGQARPDNPWLRGDVVSTQALGPAALGQRGRAGTATHELLAHVPEPDGVVAYAWAVNDPTPRRWRRLGIVTQLPSEPDRPLWDGPEGPAEWGAGRVVATATAATRLRSGWVQALVQVDDSIYHLHRQQRGGKVRWLRHACLRLADPAPFAIASEPSMKVAQVSGETDSQPERPRRTLSSSESRSGVRGTDLGVRIDHAGQAFMLFGDTHWTRRRLGTRDSIAAVHQPDADLPSVTFHGSPTAITGGGTTLREYDVPLDAFSLDGELYAFFTSNHFRDAQVMGRSVLTRAPRPVIEPTARWRPLRFAYRGTFSTHRFVNVSVQRWGDHLYLWGTGAYRADDVRLARVDLTTPGLARSLRSGSGAVLREAVRYWVAPHTPVIPANAAISQPHERLLSAHGSDDQLWSPHESDARPLFTPGALGELSVRWVPDLGRFVMLTMSGPDDSIGAAVVLRTAERPWGPWSPRLRLFDWIEGGMSFADERRRFIKAHRDGSDPVGDAIFAGQAAATGAAYAPYLFDARVQAGRLVLRYTLSTWNPYQVVLMRHRLAVDDLITTSYLV</sequence>
<evidence type="ECO:0000259" key="2">
    <source>
        <dbReference type="Pfam" id="PF13810"/>
    </source>
</evidence>
<accession>A0A2N9JKN0</accession>
<reference evidence="3 4" key="1">
    <citation type="submission" date="2018-02" db="EMBL/GenBank/DDBJ databases">
        <authorList>
            <person name="Cohen D.B."/>
            <person name="Kent A.D."/>
        </authorList>
    </citation>
    <scope>NUCLEOTIDE SEQUENCE [LARGE SCALE GENOMIC DNA]</scope>
    <source>
        <strain evidence="3">1</strain>
    </source>
</reference>
<evidence type="ECO:0000313" key="4">
    <source>
        <dbReference type="Proteomes" id="UP000238164"/>
    </source>
</evidence>
<dbReference type="Proteomes" id="UP000238164">
    <property type="component" value="Chromosome 1"/>
</dbReference>
<evidence type="ECO:0000256" key="1">
    <source>
        <dbReference type="SAM" id="MobiDB-lite"/>
    </source>
</evidence>
<dbReference type="AlphaFoldDB" id="A0A2N9JKN0"/>
<evidence type="ECO:0000313" key="3">
    <source>
        <dbReference type="EMBL" id="SPD88133.1"/>
    </source>
</evidence>
<dbReference type="RefSeq" id="WP_158681236.1">
    <property type="nucleotide sequence ID" value="NZ_LT985188.1"/>
</dbReference>
<feature type="region of interest" description="Disordered" evidence="1">
    <location>
        <begin position="212"/>
        <end position="247"/>
    </location>
</feature>
<proteinExistence type="predicted"/>
<keyword evidence="4" id="KW-1185">Reference proteome</keyword>
<feature type="domain" description="DUF4185" evidence="2">
    <location>
        <begin position="237"/>
        <end position="601"/>
    </location>
</feature>
<dbReference type="KEGG" id="mgg:MPLG2_3103"/>
<dbReference type="OrthoDB" id="284233at2"/>
<gene>
    <name evidence="3" type="ORF">MPLG2_3103</name>
</gene>
<name>A0A2N9JKN0_9ACTN</name>
<dbReference type="EMBL" id="LT985188">
    <property type="protein sequence ID" value="SPD88133.1"/>
    <property type="molecule type" value="Genomic_DNA"/>
</dbReference>